<dbReference type="KEGG" id="plw:D5F53_24585"/>
<dbReference type="Proteomes" id="UP000266552">
    <property type="component" value="Chromosome"/>
</dbReference>
<reference evidence="1 2" key="1">
    <citation type="submission" date="2018-09" db="EMBL/GenBank/DDBJ databases">
        <title>Genome Sequence of Paenibacillus lautus Strain E7593-69, Azo Dye-Degrading Bacteria, Isolated from Commercial Tattoo Inks.</title>
        <authorList>
            <person name="Nho S.W."/>
            <person name="Kim S.-J."/>
            <person name="Kweon O."/>
            <person name="Cerniglia C.E."/>
        </authorList>
    </citation>
    <scope>NUCLEOTIDE SEQUENCE [LARGE SCALE GENOMIC DNA]</scope>
    <source>
        <strain evidence="1 2">E7593-69</strain>
    </source>
</reference>
<dbReference type="AlphaFoldDB" id="A0A385TV63"/>
<sequence length="61" mass="7522">MFFQMCYGPEIEVIYETIRKVFSTLRLNLYKIRHRFFVVQDTEQLCLIQDVWVQKILMCLM</sequence>
<name>A0A385TV63_PAELA</name>
<keyword evidence="2" id="KW-1185">Reference proteome</keyword>
<proteinExistence type="predicted"/>
<dbReference type="EMBL" id="CP032412">
    <property type="protein sequence ID" value="AYB46277.1"/>
    <property type="molecule type" value="Genomic_DNA"/>
</dbReference>
<evidence type="ECO:0000313" key="1">
    <source>
        <dbReference type="EMBL" id="AYB46277.1"/>
    </source>
</evidence>
<gene>
    <name evidence="1" type="ORF">D5F53_24585</name>
</gene>
<accession>A0A385TV63</accession>
<evidence type="ECO:0000313" key="2">
    <source>
        <dbReference type="Proteomes" id="UP000266552"/>
    </source>
</evidence>
<protein>
    <submittedName>
        <fullName evidence="1">Uncharacterized protein</fullName>
    </submittedName>
</protein>
<organism evidence="1 2">
    <name type="scientific">Paenibacillus lautus</name>
    <name type="common">Bacillus lautus</name>
    <dbReference type="NCBI Taxonomy" id="1401"/>
    <lineage>
        <taxon>Bacteria</taxon>
        <taxon>Bacillati</taxon>
        <taxon>Bacillota</taxon>
        <taxon>Bacilli</taxon>
        <taxon>Bacillales</taxon>
        <taxon>Paenibacillaceae</taxon>
        <taxon>Paenibacillus</taxon>
    </lineage>
</organism>